<keyword evidence="4" id="KW-1185">Reference proteome</keyword>
<feature type="region of interest" description="Disordered" evidence="1">
    <location>
        <begin position="296"/>
        <end position="325"/>
    </location>
</feature>
<dbReference type="EMBL" id="PDUG01000002">
    <property type="protein sequence ID" value="PIC44601.1"/>
    <property type="molecule type" value="Genomic_DNA"/>
</dbReference>
<keyword evidence="2" id="KW-1133">Transmembrane helix</keyword>
<feature type="transmembrane region" description="Helical" evidence="2">
    <location>
        <begin position="6"/>
        <end position="26"/>
    </location>
</feature>
<evidence type="ECO:0000256" key="2">
    <source>
        <dbReference type="SAM" id="Phobius"/>
    </source>
</evidence>
<feature type="transmembrane region" description="Helical" evidence="2">
    <location>
        <begin position="92"/>
        <end position="116"/>
    </location>
</feature>
<proteinExistence type="predicted"/>
<reference evidence="4" key="1">
    <citation type="submission" date="2017-10" db="EMBL/GenBank/DDBJ databases">
        <title>Rapid genome shrinkage in a self-fertile nematode reveals novel sperm competition proteins.</title>
        <authorList>
            <person name="Yin D."/>
            <person name="Schwarz E.M."/>
            <person name="Thomas C.G."/>
            <person name="Felde R.L."/>
            <person name="Korf I.F."/>
            <person name="Cutter A.D."/>
            <person name="Schartner C.M."/>
            <person name="Ralston E.J."/>
            <person name="Meyer B.J."/>
            <person name="Haag E.S."/>
        </authorList>
    </citation>
    <scope>NUCLEOTIDE SEQUENCE [LARGE SCALE GENOMIC DNA]</scope>
    <source>
        <strain evidence="4">JU1422</strain>
    </source>
</reference>
<name>A0A2G5UYV4_9PELO</name>
<gene>
    <name evidence="3" type="primary">Cnig_chr_II.g4914</name>
    <name evidence="3" type="ORF">B9Z55_004914</name>
</gene>
<feature type="compositionally biased region" description="Basic and acidic residues" evidence="1">
    <location>
        <begin position="303"/>
        <end position="320"/>
    </location>
</feature>
<sequence>MRSYLTYFLMFLCSPIWLLVELKSLYTCLHNFYCSNVAFWHVAVLSMYLYAPIIRDQPNCVWPYVLYIALLLFFVAWALEIPRRYKPKVQKLSHIILGLFGMIIVVWIMLGCTLAIDLHYYSMIAATVYVLSMFLLTLSYVLFTNYESEVYIRLPDHQKSFSGIRIHVVAFGIFHLLVAVATVNITVIWPICCLFVISSFFFSIDAYSCLFTDSYSLCVHRESEKEMLRKSPINGIICNVAIRSKYSKKGKSLPDGFQFDDELDTSILLNMVQLEFILFINLLNLACKRHSKITENLPRKTSKRSESRSQHFEAPQKHQSDMFMSATSTSETMCRASSVDIFTNLTNAETSKSKK</sequence>
<dbReference type="Proteomes" id="UP000230233">
    <property type="component" value="Chromosome II"/>
</dbReference>
<keyword evidence="2" id="KW-0812">Transmembrane</keyword>
<comment type="caution">
    <text evidence="3">The sequence shown here is derived from an EMBL/GenBank/DDBJ whole genome shotgun (WGS) entry which is preliminary data.</text>
</comment>
<dbReference type="AlphaFoldDB" id="A0A2G5UYV4"/>
<evidence type="ECO:0000313" key="3">
    <source>
        <dbReference type="EMBL" id="PIC44601.1"/>
    </source>
</evidence>
<feature type="transmembrane region" description="Helical" evidence="2">
    <location>
        <begin position="187"/>
        <end position="210"/>
    </location>
</feature>
<feature type="transmembrane region" description="Helical" evidence="2">
    <location>
        <begin position="38"/>
        <end position="55"/>
    </location>
</feature>
<evidence type="ECO:0000313" key="4">
    <source>
        <dbReference type="Proteomes" id="UP000230233"/>
    </source>
</evidence>
<feature type="transmembrane region" description="Helical" evidence="2">
    <location>
        <begin position="61"/>
        <end position="80"/>
    </location>
</feature>
<feature type="transmembrane region" description="Helical" evidence="2">
    <location>
        <begin position="267"/>
        <end position="287"/>
    </location>
</feature>
<accession>A0A2G5UYV4</accession>
<keyword evidence="2" id="KW-0472">Membrane</keyword>
<evidence type="ECO:0000256" key="1">
    <source>
        <dbReference type="SAM" id="MobiDB-lite"/>
    </source>
</evidence>
<organism evidence="3 4">
    <name type="scientific">Caenorhabditis nigoni</name>
    <dbReference type="NCBI Taxonomy" id="1611254"/>
    <lineage>
        <taxon>Eukaryota</taxon>
        <taxon>Metazoa</taxon>
        <taxon>Ecdysozoa</taxon>
        <taxon>Nematoda</taxon>
        <taxon>Chromadorea</taxon>
        <taxon>Rhabditida</taxon>
        <taxon>Rhabditina</taxon>
        <taxon>Rhabditomorpha</taxon>
        <taxon>Rhabditoidea</taxon>
        <taxon>Rhabditidae</taxon>
        <taxon>Peloderinae</taxon>
        <taxon>Caenorhabditis</taxon>
    </lineage>
</organism>
<feature type="transmembrane region" description="Helical" evidence="2">
    <location>
        <begin position="164"/>
        <end position="181"/>
    </location>
</feature>
<dbReference type="OrthoDB" id="5865780at2759"/>
<feature type="transmembrane region" description="Helical" evidence="2">
    <location>
        <begin position="122"/>
        <end position="143"/>
    </location>
</feature>
<protein>
    <submittedName>
        <fullName evidence="3">Uncharacterized protein</fullName>
    </submittedName>
</protein>